<dbReference type="GO" id="GO:0006508">
    <property type="term" value="P:proteolysis"/>
    <property type="evidence" value="ECO:0007669"/>
    <property type="project" value="UniProtKB-KW"/>
</dbReference>
<dbReference type="AlphaFoldDB" id="S3C1G3"/>
<evidence type="ECO:0000256" key="3">
    <source>
        <dbReference type="PIRSR" id="PIRSR601461-2"/>
    </source>
</evidence>
<evidence type="ECO:0000313" key="7">
    <source>
        <dbReference type="Proteomes" id="UP000016923"/>
    </source>
</evidence>
<feature type="active site" evidence="2">
    <location>
        <position position="278"/>
    </location>
</feature>
<dbReference type="Pfam" id="PF00026">
    <property type="entry name" value="Asp"/>
    <property type="match status" value="1"/>
</dbReference>
<evidence type="ECO:0000256" key="2">
    <source>
        <dbReference type="PIRSR" id="PIRSR601461-1"/>
    </source>
</evidence>
<evidence type="ECO:0000313" key="6">
    <source>
        <dbReference type="EMBL" id="EPE05561.1"/>
    </source>
</evidence>
<evidence type="ECO:0000259" key="5">
    <source>
        <dbReference type="PROSITE" id="PS51767"/>
    </source>
</evidence>
<keyword evidence="3" id="KW-1015">Disulfide bond</keyword>
<dbReference type="HOGENOM" id="CLU_013253_9_4_1"/>
<dbReference type="PRINTS" id="PR00792">
    <property type="entry name" value="PEPSIN"/>
</dbReference>
<protein>
    <submittedName>
        <fullName evidence="6">Eukaryotic aspartyl protease</fullName>
    </submittedName>
</protein>
<dbReference type="InterPro" id="IPR021109">
    <property type="entry name" value="Peptidase_aspartic_dom_sf"/>
</dbReference>
<name>S3C1G3_OPHP1</name>
<dbReference type="eggNOG" id="KOG1339">
    <property type="taxonomic scope" value="Eukaryota"/>
</dbReference>
<dbReference type="InterPro" id="IPR001461">
    <property type="entry name" value="Aspartic_peptidase_A1"/>
</dbReference>
<keyword evidence="4" id="KW-0732">Signal</keyword>
<dbReference type="PANTHER" id="PTHR47966">
    <property type="entry name" value="BETA-SITE APP-CLEAVING ENZYME, ISOFORM A-RELATED"/>
    <property type="match status" value="1"/>
</dbReference>
<dbReference type="Gene3D" id="2.40.70.10">
    <property type="entry name" value="Acid Proteases"/>
    <property type="match status" value="2"/>
</dbReference>
<feature type="disulfide bond" evidence="3">
    <location>
        <begin position="313"/>
        <end position="346"/>
    </location>
</feature>
<feature type="chain" id="PRO_5004506715" evidence="4">
    <location>
        <begin position="23"/>
        <end position="498"/>
    </location>
</feature>
<feature type="signal peptide" evidence="4">
    <location>
        <begin position="1"/>
        <end position="22"/>
    </location>
</feature>
<dbReference type="EMBL" id="KE148156">
    <property type="protein sequence ID" value="EPE05561.1"/>
    <property type="molecule type" value="Genomic_DNA"/>
</dbReference>
<keyword evidence="7" id="KW-1185">Reference proteome</keyword>
<dbReference type="Proteomes" id="UP000016923">
    <property type="component" value="Unassembled WGS sequence"/>
</dbReference>
<dbReference type="VEuPathDB" id="FungiDB:F503_02300"/>
<reference evidence="6 7" key="1">
    <citation type="journal article" date="2013" name="BMC Genomics">
        <title>The genome and transcriptome of the pine saprophyte Ophiostoma piceae, and a comparison with the bark beetle-associated pine pathogen Grosmannia clavigera.</title>
        <authorList>
            <person name="Haridas S."/>
            <person name="Wang Y."/>
            <person name="Lim L."/>
            <person name="Massoumi Alamouti S."/>
            <person name="Jackman S."/>
            <person name="Docking R."/>
            <person name="Robertson G."/>
            <person name="Birol I."/>
            <person name="Bohlmann J."/>
            <person name="Breuil C."/>
        </authorList>
    </citation>
    <scope>NUCLEOTIDE SEQUENCE [LARGE SCALE GENOMIC DNA]</scope>
    <source>
        <strain evidence="6 7">UAMH 11346</strain>
    </source>
</reference>
<keyword evidence="6" id="KW-0645">Protease</keyword>
<dbReference type="PANTHER" id="PTHR47966:SF65">
    <property type="entry name" value="ASPARTIC-TYPE ENDOPEPTIDASE"/>
    <property type="match status" value="1"/>
</dbReference>
<sequence>MAVRSSVMLLASAAMAVSRVAAYAVVDIDALADLAVAADIAAPLSLANRSDVAYYAKSCAIPDGTDDIVNFGTPAQAQYVQLDTGSFELWINPTCSGLSTSDETFCEAVGNFDTSASSTFNSLNTGKTLRYGIGSANITYAMDDISLPGTSTVLSQVQFGVATSSVDEFSGILGIGYGLNLTTRYPNFIDELFDQGVTKVKAFSLALGSKSEQEGVIVFGGVDTSKFSGTLARLPITPARFSPDGVPRYWVNMTSMSLTTSSTSTTTYANSSIQVFLDSGSTLTLLPANLVTAIAADFNAVGPTSNGFYTVDCSLADADGTLNFAFAGVTIAVEFRELIRQSGSQCMLGLQASSSFALLGDTFMRSAYVVIDQTDDVVWMAPYTNCGSTPAALVTAASLSTLTGACSQTGNADTSSDSDSTSTSSSAVSSSAASTAASSKSAATATTTTASATTSPAAAAGTTSATTTSSAPRTSTALSRTFTLASSLFYAAVYCFWL</sequence>
<evidence type="ECO:0000256" key="4">
    <source>
        <dbReference type="SAM" id="SignalP"/>
    </source>
</evidence>
<dbReference type="GO" id="GO:0004190">
    <property type="term" value="F:aspartic-type endopeptidase activity"/>
    <property type="evidence" value="ECO:0007669"/>
    <property type="project" value="InterPro"/>
</dbReference>
<dbReference type="SUPFAM" id="SSF50630">
    <property type="entry name" value="Acid proteases"/>
    <property type="match status" value="1"/>
</dbReference>
<dbReference type="InterPro" id="IPR033121">
    <property type="entry name" value="PEPTIDASE_A1"/>
</dbReference>
<feature type="active site" evidence="2">
    <location>
        <position position="83"/>
    </location>
</feature>
<dbReference type="STRING" id="1262450.S3C1G3"/>
<proteinExistence type="inferred from homology"/>
<keyword evidence="6" id="KW-0378">Hydrolase</keyword>
<organism evidence="6 7">
    <name type="scientific">Ophiostoma piceae (strain UAMH 11346)</name>
    <name type="common">Sap stain fungus</name>
    <dbReference type="NCBI Taxonomy" id="1262450"/>
    <lineage>
        <taxon>Eukaryota</taxon>
        <taxon>Fungi</taxon>
        <taxon>Dikarya</taxon>
        <taxon>Ascomycota</taxon>
        <taxon>Pezizomycotina</taxon>
        <taxon>Sordariomycetes</taxon>
        <taxon>Sordariomycetidae</taxon>
        <taxon>Ophiostomatales</taxon>
        <taxon>Ophiostomataceae</taxon>
        <taxon>Ophiostoma</taxon>
    </lineage>
</organism>
<gene>
    <name evidence="6" type="ORF">F503_02300</name>
</gene>
<dbReference type="PROSITE" id="PS51767">
    <property type="entry name" value="PEPTIDASE_A1"/>
    <property type="match status" value="1"/>
</dbReference>
<evidence type="ECO:0000256" key="1">
    <source>
        <dbReference type="ARBA" id="ARBA00007447"/>
    </source>
</evidence>
<accession>S3C1G3</accession>
<dbReference type="OMA" id="CEAVGFY"/>
<comment type="similarity">
    <text evidence="1">Belongs to the peptidase A1 family.</text>
</comment>
<dbReference type="MEROPS" id="A01.082"/>
<dbReference type="OrthoDB" id="771136at2759"/>
<feature type="domain" description="Peptidase A1" evidence="5">
    <location>
        <begin position="65"/>
        <end position="381"/>
    </location>
</feature>